<name>A0A507DH73_9FUNG</name>
<evidence type="ECO:0000313" key="2">
    <source>
        <dbReference type="Proteomes" id="UP000317494"/>
    </source>
</evidence>
<dbReference type="AlphaFoldDB" id="A0A507DH73"/>
<dbReference type="EMBL" id="QEAN01000060">
    <property type="protein sequence ID" value="TPX50934.1"/>
    <property type="molecule type" value="Genomic_DNA"/>
</dbReference>
<dbReference type="VEuPathDB" id="FungiDB:SeMB42_g02063"/>
<sequence>MPGVVGAQHPWMKRDNSGRVAAALVNDTSTPTVAAAEPSAIIATSIAPATPAPAPAPIASPLLATNASVLFRAALSSADNRCPGYQGDNCATNPCYKNLSQGTGESWLLLAPDRQSFQWNYIATGMKYMVRCYAKTIKNTSTTGTSFGESGGWGFDNWRLLDIKPGSDPQPYVSNSGNEDPNTIDINFPSGSVPWHELMKRLFSREVFIVVGTDSGSGDFGLNNCYNGEIGGFYTVTSYGATAIPSPLGSAVVPPPGANEARGALPTIAVY</sequence>
<comment type="caution">
    <text evidence="1">The sequence shown here is derived from an EMBL/GenBank/DDBJ whole genome shotgun (WGS) entry which is preliminary data.</text>
</comment>
<protein>
    <submittedName>
        <fullName evidence="1">Uncharacterized protein</fullName>
    </submittedName>
</protein>
<organism evidence="1 2">
    <name type="scientific">Synchytrium endobioticum</name>
    <dbReference type="NCBI Taxonomy" id="286115"/>
    <lineage>
        <taxon>Eukaryota</taxon>
        <taxon>Fungi</taxon>
        <taxon>Fungi incertae sedis</taxon>
        <taxon>Chytridiomycota</taxon>
        <taxon>Chytridiomycota incertae sedis</taxon>
        <taxon>Chytridiomycetes</taxon>
        <taxon>Synchytriales</taxon>
        <taxon>Synchytriaceae</taxon>
        <taxon>Synchytrium</taxon>
    </lineage>
</organism>
<proteinExistence type="predicted"/>
<dbReference type="Proteomes" id="UP000317494">
    <property type="component" value="Unassembled WGS sequence"/>
</dbReference>
<evidence type="ECO:0000313" key="1">
    <source>
        <dbReference type="EMBL" id="TPX50934.1"/>
    </source>
</evidence>
<gene>
    <name evidence="1" type="ORF">SeMB42_g02063</name>
</gene>
<accession>A0A507DH73</accession>
<reference evidence="1 2" key="1">
    <citation type="journal article" date="2019" name="Sci. Rep.">
        <title>Comparative genomics of chytrid fungi reveal insights into the obligate biotrophic and pathogenic lifestyle of Synchytrium endobioticum.</title>
        <authorList>
            <person name="van de Vossenberg B.T.L.H."/>
            <person name="Warris S."/>
            <person name="Nguyen H.D.T."/>
            <person name="van Gent-Pelzer M.P.E."/>
            <person name="Joly D.L."/>
            <person name="van de Geest H.C."/>
            <person name="Bonants P.J.M."/>
            <person name="Smith D.S."/>
            <person name="Levesque C.A."/>
            <person name="van der Lee T.A.J."/>
        </authorList>
    </citation>
    <scope>NUCLEOTIDE SEQUENCE [LARGE SCALE GENOMIC DNA]</scope>
    <source>
        <strain evidence="1 2">MB42</strain>
    </source>
</reference>
<keyword evidence="2" id="KW-1185">Reference proteome</keyword>